<dbReference type="PANTHER" id="PTHR40621">
    <property type="entry name" value="TRANSCRIPTION FACTOR KAPC-RELATED"/>
    <property type="match status" value="1"/>
</dbReference>
<comment type="subcellular location">
    <subcellularLocation>
        <location evidence="1">Nucleus</location>
    </subcellularLocation>
</comment>
<dbReference type="SUPFAM" id="SSF57959">
    <property type="entry name" value="Leucine zipper domain"/>
    <property type="match status" value="1"/>
</dbReference>
<reference evidence="9" key="1">
    <citation type="submission" date="2021-02" db="EMBL/GenBank/DDBJ databases">
        <title>Genome sequence Cadophora malorum strain M34.</title>
        <authorList>
            <person name="Stefanovic E."/>
            <person name="Vu D."/>
            <person name="Scully C."/>
            <person name="Dijksterhuis J."/>
            <person name="Roader J."/>
            <person name="Houbraken J."/>
        </authorList>
    </citation>
    <scope>NUCLEOTIDE SEQUENCE</scope>
    <source>
        <strain evidence="9">M34</strain>
    </source>
</reference>
<feature type="region of interest" description="Disordered" evidence="8">
    <location>
        <begin position="224"/>
        <end position="258"/>
    </location>
</feature>
<keyword evidence="7" id="KW-0175">Coiled coil</keyword>
<comment type="caution">
    <text evidence="9">The sequence shown here is derived from an EMBL/GenBank/DDBJ whole genome shotgun (WGS) entry which is preliminary data.</text>
</comment>
<dbReference type="PANTHER" id="PTHR40621:SF11">
    <property type="entry name" value="TRANSCRIPTION FACTOR KAPC-RELATED"/>
    <property type="match status" value="1"/>
</dbReference>
<evidence type="ECO:0000256" key="1">
    <source>
        <dbReference type="ARBA" id="ARBA00004123"/>
    </source>
</evidence>
<organism evidence="9 10">
    <name type="scientific">Cadophora malorum</name>
    <dbReference type="NCBI Taxonomy" id="108018"/>
    <lineage>
        <taxon>Eukaryota</taxon>
        <taxon>Fungi</taxon>
        <taxon>Dikarya</taxon>
        <taxon>Ascomycota</taxon>
        <taxon>Pezizomycotina</taxon>
        <taxon>Leotiomycetes</taxon>
        <taxon>Helotiales</taxon>
        <taxon>Ploettnerulaceae</taxon>
        <taxon>Cadophora</taxon>
    </lineage>
</organism>
<accession>A0A8H7T9I1</accession>
<protein>
    <recommendedName>
        <fullName evidence="11">BZIP domain-containing protein</fullName>
    </recommendedName>
</protein>
<evidence type="ECO:0000256" key="2">
    <source>
        <dbReference type="ARBA" id="ARBA00007163"/>
    </source>
</evidence>
<dbReference type="EMBL" id="JAFJYH010000216">
    <property type="protein sequence ID" value="KAG4415597.1"/>
    <property type="molecule type" value="Genomic_DNA"/>
</dbReference>
<evidence type="ECO:0000256" key="7">
    <source>
        <dbReference type="SAM" id="Coils"/>
    </source>
</evidence>
<dbReference type="AlphaFoldDB" id="A0A8H7T9I1"/>
<keyword evidence="4" id="KW-0238">DNA-binding</keyword>
<evidence type="ECO:0000256" key="6">
    <source>
        <dbReference type="ARBA" id="ARBA00023242"/>
    </source>
</evidence>
<dbReference type="Proteomes" id="UP000664132">
    <property type="component" value="Unassembled WGS sequence"/>
</dbReference>
<dbReference type="InterPro" id="IPR046347">
    <property type="entry name" value="bZIP_sf"/>
</dbReference>
<comment type="similarity">
    <text evidence="2">Belongs to the bZIP family.</text>
</comment>
<evidence type="ECO:0000256" key="5">
    <source>
        <dbReference type="ARBA" id="ARBA00023163"/>
    </source>
</evidence>
<evidence type="ECO:0000313" key="10">
    <source>
        <dbReference type="Proteomes" id="UP000664132"/>
    </source>
</evidence>
<sequence length="258" mass="29292">MAYNHNLEDISSFDYNDEIWQAGTSSSSSDVHSPGEFKVCITNHCPESHDNPDNEPFQNQSDAMVRWANSYQNIVPFDYEAWQFKGTLPEADMICREERSSAPLSVWEASAQSMGNSIPRSAQQVPKSPRVNLQPSPSLSYAQSPADSPPGSVTKPPYSRKRLSESALNRRRSQNRESQRSFRERQKLHVVWLEDQLRGLKSKYNELEKEYVNLNCKYRALIESTGRNDDSYPSAEGTRSWSSTPGLDSVTEHNYTSS</sequence>
<evidence type="ECO:0000256" key="3">
    <source>
        <dbReference type="ARBA" id="ARBA00023015"/>
    </source>
</evidence>
<evidence type="ECO:0008006" key="11">
    <source>
        <dbReference type="Google" id="ProtNLM"/>
    </source>
</evidence>
<keyword evidence="6" id="KW-0539">Nucleus</keyword>
<dbReference type="GO" id="GO:0000976">
    <property type="term" value="F:transcription cis-regulatory region binding"/>
    <property type="evidence" value="ECO:0007669"/>
    <property type="project" value="InterPro"/>
</dbReference>
<feature type="coiled-coil region" evidence="7">
    <location>
        <begin position="190"/>
        <end position="224"/>
    </location>
</feature>
<dbReference type="GO" id="GO:0090575">
    <property type="term" value="C:RNA polymerase II transcription regulator complex"/>
    <property type="evidence" value="ECO:0007669"/>
    <property type="project" value="TreeGrafter"/>
</dbReference>
<gene>
    <name evidence="9" type="ORF">IFR04_011266</name>
</gene>
<keyword evidence="10" id="KW-1185">Reference proteome</keyword>
<dbReference type="Gene3D" id="1.20.5.170">
    <property type="match status" value="1"/>
</dbReference>
<dbReference type="GO" id="GO:0001228">
    <property type="term" value="F:DNA-binding transcription activator activity, RNA polymerase II-specific"/>
    <property type="evidence" value="ECO:0007669"/>
    <property type="project" value="TreeGrafter"/>
</dbReference>
<feature type="compositionally biased region" description="Polar residues" evidence="8">
    <location>
        <begin position="115"/>
        <end position="146"/>
    </location>
</feature>
<evidence type="ECO:0000256" key="8">
    <source>
        <dbReference type="SAM" id="MobiDB-lite"/>
    </source>
</evidence>
<name>A0A8H7T9I1_9HELO</name>
<dbReference type="CDD" id="cd14688">
    <property type="entry name" value="bZIP_YAP"/>
    <property type="match status" value="1"/>
</dbReference>
<feature type="region of interest" description="Disordered" evidence="8">
    <location>
        <begin position="115"/>
        <end position="181"/>
    </location>
</feature>
<evidence type="ECO:0000256" key="4">
    <source>
        <dbReference type="ARBA" id="ARBA00023125"/>
    </source>
</evidence>
<dbReference type="OrthoDB" id="3541269at2759"/>
<proteinExistence type="inferred from homology"/>
<evidence type="ECO:0000313" key="9">
    <source>
        <dbReference type="EMBL" id="KAG4415597.1"/>
    </source>
</evidence>
<keyword evidence="3" id="KW-0805">Transcription regulation</keyword>
<keyword evidence="5" id="KW-0804">Transcription</keyword>
<dbReference type="InterPro" id="IPR050936">
    <property type="entry name" value="AP-1-like"/>
</dbReference>
<feature type="compositionally biased region" description="Polar residues" evidence="8">
    <location>
        <begin position="237"/>
        <end position="258"/>
    </location>
</feature>